<organism evidence="2 4">
    <name type="scientific">Sinorhizobium americanum</name>
    <dbReference type="NCBI Taxonomy" id="194963"/>
    <lineage>
        <taxon>Bacteria</taxon>
        <taxon>Pseudomonadati</taxon>
        <taxon>Pseudomonadota</taxon>
        <taxon>Alphaproteobacteria</taxon>
        <taxon>Hyphomicrobiales</taxon>
        <taxon>Rhizobiaceae</taxon>
        <taxon>Sinorhizobium/Ensifer group</taxon>
        <taxon>Sinorhizobium</taxon>
    </lineage>
</organism>
<dbReference type="KEGG" id="same:SAMCFNEI73_Ch1294"/>
<accession>A0A1L3LKL3</accession>
<evidence type="ECO:0000313" key="4">
    <source>
        <dbReference type="Proteomes" id="UP000182306"/>
    </source>
</evidence>
<evidence type="ECO:0000256" key="1">
    <source>
        <dbReference type="SAM" id="MobiDB-lite"/>
    </source>
</evidence>
<name>A0A1L3LKL3_9HYPH</name>
<protein>
    <submittedName>
        <fullName evidence="3">Uncharacterized protein DUF177 involved in 23S rRNA accumulation</fullName>
    </submittedName>
</protein>
<reference evidence="3 5" key="2">
    <citation type="submission" date="2019-03" db="EMBL/GenBank/DDBJ databases">
        <title>Genomic Encyclopedia of Type Strains, Phase IV (KMG-V): Genome sequencing to study the core and pangenomes of soil and plant-associated prokaryotes.</title>
        <authorList>
            <person name="Whitman W."/>
        </authorList>
    </citation>
    <scope>NUCLEOTIDE SEQUENCE [LARGE SCALE GENOMIC DNA]</scope>
    <source>
        <strain evidence="3 5">23C40</strain>
    </source>
</reference>
<gene>
    <name evidence="3" type="ORF">EV184_107296</name>
    <name evidence="2" type="ORF">SAMCFNEI73_Ch1294</name>
</gene>
<dbReference type="AlphaFoldDB" id="A0A1L3LKL3"/>
<keyword evidence="4" id="KW-1185">Reference proteome</keyword>
<dbReference type="Pfam" id="PF02620">
    <property type="entry name" value="YceD"/>
    <property type="match status" value="1"/>
</dbReference>
<evidence type="ECO:0000313" key="2">
    <source>
        <dbReference type="EMBL" id="APG90605.1"/>
    </source>
</evidence>
<dbReference type="EMBL" id="SLVU01000007">
    <property type="protein sequence ID" value="TCN30997.1"/>
    <property type="molecule type" value="Genomic_DNA"/>
</dbReference>
<dbReference type="Proteomes" id="UP000295043">
    <property type="component" value="Unassembled WGS sequence"/>
</dbReference>
<evidence type="ECO:0000313" key="3">
    <source>
        <dbReference type="EMBL" id="TCN30997.1"/>
    </source>
</evidence>
<dbReference type="STRING" id="194963.SAMCFNEI73_Ch1294"/>
<dbReference type="EMBL" id="CP013107">
    <property type="protein sequence ID" value="APG90605.1"/>
    <property type="molecule type" value="Genomic_DNA"/>
</dbReference>
<sequence length="183" mass="19770">MKHEGKPAFSYPVRVGHISANPVSVHLSANDAERRALAELWKVNEVRSLVADLQIGRWKKDGVKIKGEVRAELVQTCVVTLEPVIAGISEPIEAIFVPEGSRLARQADNDGGEMILDPGGPDIPDTFTGDTIDVGVAVSEHVALAIDPYPRKDGAVFGERIESSAADDKRPNPFAVLKDLKKD</sequence>
<reference evidence="2 4" key="1">
    <citation type="submission" date="2015-10" db="EMBL/GenBank/DDBJ databases">
        <title>Genomic differences between typical nodule nitrogen-fixing rhizobial strains and those coming from bean seeds.</title>
        <authorList>
            <person name="Peralta H."/>
            <person name="Aguilar-Vera A."/>
            <person name="Diaz R."/>
            <person name="Mora Y."/>
            <person name="Martinez-Batallar G."/>
            <person name="Salazar E."/>
            <person name="Vargas-Lagunas C."/>
            <person name="Encarnacion S."/>
            <person name="Girard L."/>
            <person name="Mora J."/>
        </authorList>
    </citation>
    <scope>NUCLEOTIDE SEQUENCE [LARGE SCALE GENOMIC DNA]</scope>
    <source>
        <strain evidence="2 4">CFNEI 73</strain>
    </source>
</reference>
<dbReference type="InterPro" id="IPR003772">
    <property type="entry name" value="YceD"/>
</dbReference>
<dbReference type="RefSeq" id="WP_064252215.1">
    <property type="nucleotide sequence ID" value="NZ_CP013107.1"/>
</dbReference>
<dbReference type="OrthoDB" id="8443793at2"/>
<proteinExistence type="predicted"/>
<evidence type="ECO:0000313" key="5">
    <source>
        <dbReference type="Proteomes" id="UP000295043"/>
    </source>
</evidence>
<feature type="compositionally biased region" description="Basic and acidic residues" evidence="1">
    <location>
        <begin position="162"/>
        <end position="171"/>
    </location>
</feature>
<dbReference type="Proteomes" id="UP000182306">
    <property type="component" value="Chromosome"/>
</dbReference>
<feature type="region of interest" description="Disordered" evidence="1">
    <location>
        <begin position="162"/>
        <end position="183"/>
    </location>
</feature>